<dbReference type="RefSeq" id="XP_035347603.1">
    <property type="nucleotide sequence ID" value="XM_035491710.1"/>
</dbReference>
<keyword evidence="5 9" id="KW-0560">Oxidoreductase</keyword>
<keyword evidence="3 8" id="KW-0349">Heme</keyword>
<reference evidence="11" key="1">
    <citation type="submission" date="2020-06" db="EMBL/GenBank/DDBJ databases">
        <title>A chromosome-scale genome assembly of Talaromyces rugulosus W13939.</title>
        <authorList>
            <person name="Wang B."/>
            <person name="Guo L."/>
            <person name="Ye K."/>
            <person name="Wang L."/>
        </authorList>
    </citation>
    <scope>NUCLEOTIDE SEQUENCE [LARGE SCALE GENOMIC DNA]</scope>
    <source>
        <strain evidence="11">W13939</strain>
    </source>
</reference>
<dbReference type="CDD" id="cd11062">
    <property type="entry name" value="CYP58-like"/>
    <property type="match status" value="1"/>
</dbReference>
<evidence type="ECO:0008006" key="12">
    <source>
        <dbReference type="Google" id="ProtNLM"/>
    </source>
</evidence>
<keyword evidence="11" id="KW-1185">Reference proteome</keyword>
<dbReference type="PRINTS" id="PR00385">
    <property type="entry name" value="P450"/>
</dbReference>
<dbReference type="GO" id="GO:0020037">
    <property type="term" value="F:heme binding"/>
    <property type="evidence" value="ECO:0007669"/>
    <property type="project" value="InterPro"/>
</dbReference>
<sequence>MVFLLAKTEGDSLVDFSPKWLSLYEFYYDVIKAGQYIWKIRQLHDQYGPIIRINPEEVHIQDANFYDEVYTGATHKRNKWSFFTNQSGLTSSAFATNDHDLHRMRRGALNPYFSKQKVRQLQPRIEKSLKNLLGRVDDFRISGEPLMVGLAYAALANDIVMDYALGRSENRLLAPDFDPSFKEAGEAGAKLGHLVKQLPWLLQIMKILPDNMQVILNPVMASFIKLNQDVIRHVARIYSHRHDPHNQYNSQTTVFHEILQSDLPEHEKMPTRLWQDGQVTVIAGTLTTAAALSEITFHLLDQPMHLRKLKTELDTVTSGSGQLPEMAKLEQLPYLTAVIKEGLRLSSGISTRLQRIATEETLVFTARYPGGIDGNTIEKKYTLRPGIPLSMTGLLIHHSPTYFEDPMTFWPQRWLEDKSLDKYLVPFSRGTRSCVGINLAYAELYLTIATVFGFRFKDGRKGTADWGARSHFTKADGYLKMDFYQVYLDSAATARAK</sequence>
<dbReference type="AlphaFoldDB" id="A0A7H8R4W7"/>
<dbReference type="Pfam" id="PF00067">
    <property type="entry name" value="p450"/>
    <property type="match status" value="1"/>
</dbReference>
<dbReference type="SUPFAM" id="SSF48264">
    <property type="entry name" value="Cytochrome P450"/>
    <property type="match status" value="1"/>
</dbReference>
<dbReference type="Gene3D" id="1.10.630.10">
    <property type="entry name" value="Cytochrome P450"/>
    <property type="match status" value="1"/>
</dbReference>
<name>A0A7H8R4W7_TALRU</name>
<dbReference type="InterPro" id="IPR050121">
    <property type="entry name" value="Cytochrome_P450_monoxygenase"/>
</dbReference>
<evidence type="ECO:0000256" key="8">
    <source>
        <dbReference type="PIRSR" id="PIRSR602403-1"/>
    </source>
</evidence>
<evidence type="ECO:0000313" key="11">
    <source>
        <dbReference type="Proteomes" id="UP000509510"/>
    </source>
</evidence>
<accession>A0A7H8R4W7</accession>
<dbReference type="GO" id="GO:0005506">
    <property type="term" value="F:iron ion binding"/>
    <property type="evidence" value="ECO:0007669"/>
    <property type="project" value="InterPro"/>
</dbReference>
<dbReference type="GO" id="GO:0004497">
    <property type="term" value="F:monooxygenase activity"/>
    <property type="evidence" value="ECO:0007669"/>
    <property type="project" value="UniProtKB-KW"/>
</dbReference>
<protein>
    <recommendedName>
        <fullName evidence="12">Cytochrome P450</fullName>
    </recommendedName>
</protein>
<keyword evidence="4 8" id="KW-0479">Metal-binding</keyword>
<keyword evidence="6 8" id="KW-0408">Iron</keyword>
<comment type="cofactor">
    <cofactor evidence="1 8">
        <name>heme</name>
        <dbReference type="ChEBI" id="CHEBI:30413"/>
    </cofactor>
</comment>
<dbReference type="InterPro" id="IPR036396">
    <property type="entry name" value="Cyt_P450_sf"/>
</dbReference>
<evidence type="ECO:0000256" key="1">
    <source>
        <dbReference type="ARBA" id="ARBA00001971"/>
    </source>
</evidence>
<dbReference type="Proteomes" id="UP000509510">
    <property type="component" value="Chromosome V"/>
</dbReference>
<gene>
    <name evidence="10" type="ORF">TRUGW13939_08577</name>
</gene>
<evidence type="ECO:0000256" key="7">
    <source>
        <dbReference type="ARBA" id="ARBA00023033"/>
    </source>
</evidence>
<dbReference type="PROSITE" id="PS00086">
    <property type="entry name" value="CYTOCHROME_P450"/>
    <property type="match status" value="1"/>
</dbReference>
<proteinExistence type="inferred from homology"/>
<dbReference type="GeneID" id="55996065"/>
<dbReference type="PANTHER" id="PTHR24305">
    <property type="entry name" value="CYTOCHROME P450"/>
    <property type="match status" value="1"/>
</dbReference>
<dbReference type="EMBL" id="CP055902">
    <property type="protein sequence ID" value="QKX61429.1"/>
    <property type="molecule type" value="Genomic_DNA"/>
</dbReference>
<dbReference type="GO" id="GO:0016705">
    <property type="term" value="F:oxidoreductase activity, acting on paired donors, with incorporation or reduction of molecular oxygen"/>
    <property type="evidence" value="ECO:0007669"/>
    <property type="project" value="InterPro"/>
</dbReference>
<dbReference type="PANTHER" id="PTHR24305:SF157">
    <property type="entry name" value="N-ACETYLTRYPTOPHAN 6-HYDROXYLASE IVOC-RELATED"/>
    <property type="match status" value="1"/>
</dbReference>
<evidence type="ECO:0000256" key="5">
    <source>
        <dbReference type="ARBA" id="ARBA00023002"/>
    </source>
</evidence>
<evidence type="ECO:0000256" key="3">
    <source>
        <dbReference type="ARBA" id="ARBA00022617"/>
    </source>
</evidence>
<evidence type="ECO:0000256" key="6">
    <source>
        <dbReference type="ARBA" id="ARBA00023004"/>
    </source>
</evidence>
<keyword evidence="7 9" id="KW-0503">Monooxygenase</keyword>
<organism evidence="10 11">
    <name type="scientific">Talaromyces rugulosus</name>
    <name type="common">Penicillium rugulosum</name>
    <dbReference type="NCBI Taxonomy" id="121627"/>
    <lineage>
        <taxon>Eukaryota</taxon>
        <taxon>Fungi</taxon>
        <taxon>Dikarya</taxon>
        <taxon>Ascomycota</taxon>
        <taxon>Pezizomycotina</taxon>
        <taxon>Eurotiomycetes</taxon>
        <taxon>Eurotiomycetidae</taxon>
        <taxon>Eurotiales</taxon>
        <taxon>Trichocomaceae</taxon>
        <taxon>Talaromyces</taxon>
        <taxon>Talaromyces sect. Islandici</taxon>
    </lineage>
</organism>
<dbReference type="PRINTS" id="PR00465">
    <property type="entry name" value="EP450IV"/>
</dbReference>
<dbReference type="InterPro" id="IPR017972">
    <property type="entry name" value="Cyt_P450_CS"/>
</dbReference>
<evidence type="ECO:0000256" key="4">
    <source>
        <dbReference type="ARBA" id="ARBA00022723"/>
    </source>
</evidence>
<dbReference type="InterPro" id="IPR002403">
    <property type="entry name" value="Cyt_P450_E_grp-IV"/>
</dbReference>
<dbReference type="KEGG" id="trg:TRUGW13939_08577"/>
<evidence type="ECO:0000256" key="2">
    <source>
        <dbReference type="ARBA" id="ARBA00010617"/>
    </source>
</evidence>
<evidence type="ECO:0000256" key="9">
    <source>
        <dbReference type="RuleBase" id="RU000461"/>
    </source>
</evidence>
<comment type="similarity">
    <text evidence="2 9">Belongs to the cytochrome P450 family.</text>
</comment>
<evidence type="ECO:0000313" key="10">
    <source>
        <dbReference type="EMBL" id="QKX61429.1"/>
    </source>
</evidence>
<dbReference type="InterPro" id="IPR001128">
    <property type="entry name" value="Cyt_P450"/>
</dbReference>
<dbReference type="OrthoDB" id="3945418at2759"/>
<feature type="binding site" description="axial binding residue" evidence="8">
    <location>
        <position position="434"/>
    </location>
    <ligand>
        <name>heme</name>
        <dbReference type="ChEBI" id="CHEBI:30413"/>
    </ligand>
    <ligandPart>
        <name>Fe</name>
        <dbReference type="ChEBI" id="CHEBI:18248"/>
    </ligandPart>
</feature>